<evidence type="ECO:0000256" key="1">
    <source>
        <dbReference type="SAM" id="Phobius"/>
    </source>
</evidence>
<sequence>MDDEQTRDRTPDLAESWAIIEAERDRARRSVRVDERIVYGVWAVAWGMGYLALWTWSGPQGEPGLPGPIVFGVLIAAAIVATVVHIEGRTRGIGGPDAEANAWLGWAWGLGFAGACLVAGALGRVGLEGEAAAIVYNAVPCLVVAVLYMGSAVAFHDRRQLVLGAWIALLVGGASFAGAPALYLLMALLGGGGFAVAALHAHREGRR</sequence>
<gene>
    <name evidence="2" type="ORF">AERYTH_01190</name>
</gene>
<dbReference type="KEGG" id="aer:AERYTH_01190"/>
<dbReference type="OrthoDB" id="3240366at2"/>
<dbReference type="AlphaFoldDB" id="A0A0U4D5C2"/>
<evidence type="ECO:0000313" key="3">
    <source>
        <dbReference type="Proteomes" id="UP000067689"/>
    </source>
</evidence>
<feature type="transmembrane region" description="Helical" evidence="1">
    <location>
        <begin position="69"/>
        <end position="88"/>
    </location>
</feature>
<protein>
    <submittedName>
        <fullName evidence="2">Uncharacterized protein</fullName>
    </submittedName>
</protein>
<dbReference type="Proteomes" id="UP000067689">
    <property type="component" value="Chromosome"/>
</dbReference>
<dbReference type="RefSeq" id="WP_067853558.1">
    <property type="nucleotide sequence ID" value="NZ_CP011502.1"/>
</dbReference>
<accession>A0A0U4D5C2</accession>
<feature type="transmembrane region" description="Helical" evidence="1">
    <location>
        <begin position="161"/>
        <end position="177"/>
    </location>
</feature>
<dbReference type="PATRIC" id="fig|2041.4.peg.246"/>
<evidence type="ECO:0000313" key="2">
    <source>
        <dbReference type="EMBL" id="ALX03410.1"/>
    </source>
</evidence>
<feature type="transmembrane region" description="Helical" evidence="1">
    <location>
        <begin position="134"/>
        <end position="154"/>
    </location>
</feature>
<reference evidence="2 3" key="1">
    <citation type="journal article" date="1991" name="Int. J. Syst. Bacteriol.">
        <title>Description of the erythromycin-producing bacterium Arthrobacter sp. strain NRRL B-3381 as Aeromicrobium erythreum gen. nov., sp. nov.</title>
        <authorList>
            <person name="Miller E.S."/>
            <person name="Woese C.R."/>
            <person name="Brenner S."/>
        </authorList>
    </citation>
    <scope>NUCLEOTIDE SEQUENCE [LARGE SCALE GENOMIC DNA]</scope>
    <source>
        <strain evidence="2 3">AR18</strain>
    </source>
</reference>
<organism evidence="2 3">
    <name type="scientific">Aeromicrobium erythreum</name>
    <dbReference type="NCBI Taxonomy" id="2041"/>
    <lineage>
        <taxon>Bacteria</taxon>
        <taxon>Bacillati</taxon>
        <taxon>Actinomycetota</taxon>
        <taxon>Actinomycetes</taxon>
        <taxon>Propionibacteriales</taxon>
        <taxon>Nocardioidaceae</taxon>
        <taxon>Aeromicrobium</taxon>
    </lineage>
</organism>
<dbReference type="EMBL" id="CP011502">
    <property type="protein sequence ID" value="ALX03410.1"/>
    <property type="molecule type" value="Genomic_DNA"/>
</dbReference>
<feature type="transmembrane region" description="Helical" evidence="1">
    <location>
        <begin position="37"/>
        <end position="57"/>
    </location>
</feature>
<name>A0A0U4D5C2_9ACTN</name>
<dbReference type="STRING" id="2041.AERYTH_01190"/>
<keyword evidence="1" id="KW-0812">Transmembrane</keyword>
<proteinExistence type="predicted"/>
<keyword evidence="1" id="KW-1133">Transmembrane helix</keyword>
<keyword evidence="3" id="KW-1185">Reference proteome</keyword>
<feature type="transmembrane region" description="Helical" evidence="1">
    <location>
        <begin position="100"/>
        <end position="122"/>
    </location>
</feature>
<keyword evidence="1" id="KW-0472">Membrane</keyword>